<dbReference type="CDD" id="cd00009">
    <property type="entry name" value="AAA"/>
    <property type="match status" value="1"/>
</dbReference>
<dbReference type="InterPro" id="IPR002078">
    <property type="entry name" value="Sigma_54_int"/>
</dbReference>
<dbReference type="AlphaFoldDB" id="A0A933IDR4"/>
<keyword evidence="5" id="KW-0010">Activator</keyword>
<dbReference type="InterPro" id="IPR025944">
    <property type="entry name" value="Sigma_54_int_dom_CS"/>
</dbReference>
<keyword evidence="7" id="KW-0472">Membrane</keyword>
<dbReference type="InterPro" id="IPR035965">
    <property type="entry name" value="PAS-like_dom_sf"/>
</dbReference>
<dbReference type="InterPro" id="IPR027417">
    <property type="entry name" value="P-loop_NTPase"/>
</dbReference>
<dbReference type="Proteomes" id="UP000736328">
    <property type="component" value="Unassembled WGS sequence"/>
</dbReference>
<dbReference type="FunFam" id="3.40.50.300:FF:000006">
    <property type="entry name" value="DNA-binding transcriptional regulator NtrC"/>
    <property type="match status" value="1"/>
</dbReference>
<dbReference type="EMBL" id="JACQXR010000133">
    <property type="protein sequence ID" value="MBI4727494.1"/>
    <property type="molecule type" value="Genomic_DNA"/>
</dbReference>
<evidence type="ECO:0000256" key="4">
    <source>
        <dbReference type="ARBA" id="ARBA00023125"/>
    </source>
</evidence>
<evidence type="ECO:0000256" key="1">
    <source>
        <dbReference type="ARBA" id="ARBA00022741"/>
    </source>
</evidence>
<dbReference type="SUPFAM" id="SSF46689">
    <property type="entry name" value="Homeodomain-like"/>
    <property type="match status" value="1"/>
</dbReference>
<keyword evidence="7" id="KW-1133">Transmembrane helix</keyword>
<feature type="transmembrane region" description="Helical" evidence="7">
    <location>
        <begin position="14"/>
        <end position="35"/>
    </location>
</feature>
<dbReference type="InterPro" id="IPR025943">
    <property type="entry name" value="Sigma_54_int_dom_ATP-bd_2"/>
</dbReference>
<dbReference type="Gene3D" id="1.10.10.60">
    <property type="entry name" value="Homeodomain-like"/>
    <property type="match status" value="1"/>
</dbReference>
<keyword evidence="2" id="KW-0067">ATP-binding</keyword>
<dbReference type="PRINTS" id="PR01590">
    <property type="entry name" value="HTHFIS"/>
</dbReference>
<evidence type="ECO:0000313" key="10">
    <source>
        <dbReference type="Proteomes" id="UP000736328"/>
    </source>
</evidence>
<sequence length="756" mass="83974">MSNRWQRYELETKLAGFLIVLVLLVINLSGIWLVYKTKSRMDSIQLSHMELLGGLAQAEMEKAKDLPKDSLWSSWQRLAQRTGLVGIGLLDGNGRWVIKYDKYRPWNLTPENYEKPLTAMPPSASFSENGLAISPAYGRLGLFYFTAFYKAGQGQSILALEYPAGEEAAIARAANIQVLTGAIGFGLISIIGLFYLRNIFSPFRQMARSARSKMGEASSDRADSDVDLVVKTYDQMIEQLKAKGQTLQQLYDNALDRAEQSELIKKQIVDSIDKALITIGKNGEVTSFNRAAAQLAGGEEAAQISRWLKENNLLGLIENKKPWVWEAKHPKYGLRYLQAELYNLADPAGQNTGSIIAVTDITEAKNMEEQARLYDGALLMAQASQKLLERIKPEIAALKDPANAALAQPGLWQKRLSEIERAVEDLGQYLTYQPAGIPETSGSEIIHVSKGMSDALEMAQKVAKTESTALLTGESGTGKELVARAIHRQSPRNKGPFVSINCGALPETLLESELFGYLKGAFTGAYKDKPGLLKAAEGGTFFLDEIGELPLSLQVKLLRALQEREATPVGGARPFKVDVRFIAATNQNPEQLVKSGKFRQDLYFRLNVFPIELPPLRQRPEDIILLAEHFAEKHCRKVKTPVKHFTRDSLEILTGYQWPGNVRELENAVERAVVMAEGNLIKPEHLNITEGKVPNDPKVEKDLGLLEVSARAAAASEAQMIKEMLKETGGNKSEASRRLKISYRVMLKKIKDYQLE</sequence>
<keyword evidence="3" id="KW-0805">Transcription regulation</keyword>
<dbReference type="GO" id="GO:0006355">
    <property type="term" value="P:regulation of DNA-templated transcription"/>
    <property type="evidence" value="ECO:0007669"/>
    <property type="project" value="InterPro"/>
</dbReference>
<dbReference type="SUPFAM" id="SSF55785">
    <property type="entry name" value="PYP-like sensor domain (PAS domain)"/>
    <property type="match status" value="1"/>
</dbReference>
<organism evidence="9 10">
    <name type="scientific">candidate division TA06 bacterium</name>
    <dbReference type="NCBI Taxonomy" id="2250710"/>
    <lineage>
        <taxon>Bacteria</taxon>
        <taxon>Bacteria division TA06</taxon>
    </lineage>
</organism>
<evidence type="ECO:0000313" key="9">
    <source>
        <dbReference type="EMBL" id="MBI4727494.1"/>
    </source>
</evidence>
<dbReference type="GO" id="GO:0043565">
    <property type="term" value="F:sequence-specific DNA binding"/>
    <property type="evidence" value="ECO:0007669"/>
    <property type="project" value="InterPro"/>
</dbReference>
<dbReference type="InterPro" id="IPR009057">
    <property type="entry name" value="Homeodomain-like_sf"/>
</dbReference>
<dbReference type="Pfam" id="PF00158">
    <property type="entry name" value="Sigma54_activat"/>
    <property type="match status" value="1"/>
</dbReference>
<keyword evidence="7" id="KW-0812">Transmembrane</keyword>
<dbReference type="PROSITE" id="PS50045">
    <property type="entry name" value="SIGMA54_INTERACT_4"/>
    <property type="match status" value="1"/>
</dbReference>
<reference evidence="9" key="1">
    <citation type="submission" date="2020-07" db="EMBL/GenBank/DDBJ databases">
        <title>Huge and variable diversity of episymbiotic CPR bacteria and DPANN archaea in groundwater ecosystems.</title>
        <authorList>
            <person name="He C.Y."/>
            <person name="Keren R."/>
            <person name="Whittaker M."/>
            <person name="Farag I.F."/>
            <person name="Doudna J."/>
            <person name="Cate J.H.D."/>
            <person name="Banfield J.F."/>
        </authorList>
    </citation>
    <scope>NUCLEOTIDE SEQUENCE</scope>
    <source>
        <strain evidence="9">NC_groundwater_1520_Pr4_B-0.1um_53_5</strain>
    </source>
</reference>
<comment type="caution">
    <text evidence="9">The sequence shown here is derived from an EMBL/GenBank/DDBJ whole genome shotgun (WGS) entry which is preliminary data.</text>
</comment>
<evidence type="ECO:0000256" key="5">
    <source>
        <dbReference type="ARBA" id="ARBA00023159"/>
    </source>
</evidence>
<feature type="domain" description="Sigma-54 factor interaction" evidence="8">
    <location>
        <begin position="445"/>
        <end position="674"/>
    </location>
</feature>
<evidence type="ECO:0000259" key="8">
    <source>
        <dbReference type="PROSITE" id="PS50045"/>
    </source>
</evidence>
<dbReference type="Gene3D" id="3.40.50.300">
    <property type="entry name" value="P-loop containing nucleotide triphosphate hydrolases"/>
    <property type="match status" value="1"/>
</dbReference>
<dbReference type="Gene3D" id="1.10.8.60">
    <property type="match status" value="1"/>
</dbReference>
<protein>
    <submittedName>
        <fullName evidence="9">Sigma 54-interacting transcriptional regulator</fullName>
    </submittedName>
</protein>
<dbReference type="InterPro" id="IPR002197">
    <property type="entry name" value="HTH_Fis"/>
</dbReference>
<keyword evidence="6" id="KW-0804">Transcription</keyword>
<dbReference type="PROSITE" id="PS00688">
    <property type="entry name" value="SIGMA54_INTERACT_3"/>
    <property type="match status" value="1"/>
</dbReference>
<dbReference type="SMART" id="SM00382">
    <property type="entry name" value="AAA"/>
    <property type="match status" value="1"/>
</dbReference>
<name>A0A933IDR4_UNCT6</name>
<evidence type="ECO:0000256" key="3">
    <source>
        <dbReference type="ARBA" id="ARBA00023015"/>
    </source>
</evidence>
<dbReference type="InterPro" id="IPR058031">
    <property type="entry name" value="AAA_lid_NorR"/>
</dbReference>
<gene>
    <name evidence="9" type="ORF">HY768_09825</name>
</gene>
<dbReference type="SUPFAM" id="SSF52540">
    <property type="entry name" value="P-loop containing nucleoside triphosphate hydrolases"/>
    <property type="match status" value="1"/>
</dbReference>
<proteinExistence type="predicted"/>
<dbReference type="PROSITE" id="PS00676">
    <property type="entry name" value="SIGMA54_INTERACT_2"/>
    <property type="match status" value="1"/>
</dbReference>
<evidence type="ECO:0000256" key="6">
    <source>
        <dbReference type="ARBA" id="ARBA00023163"/>
    </source>
</evidence>
<dbReference type="GO" id="GO:0005524">
    <property type="term" value="F:ATP binding"/>
    <property type="evidence" value="ECO:0007669"/>
    <property type="project" value="UniProtKB-KW"/>
</dbReference>
<dbReference type="FunFam" id="1.10.8.60:FF:000014">
    <property type="entry name" value="DNA-binding transcriptional regulator NtrC"/>
    <property type="match status" value="1"/>
</dbReference>
<dbReference type="Pfam" id="PF25601">
    <property type="entry name" value="AAA_lid_14"/>
    <property type="match status" value="1"/>
</dbReference>
<accession>A0A933IDR4</accession>
<dbReference type="InterPro" id="IPR003593">
    <property type="entry name" value="AAA+_ATPase"/>
</dbReference>
<keyword evidence="4" id="KW-0238">DNA-binding</keyword>
<feature type="transmembrane region" description="Helical" evidence="7">
    <location>
        <begin position="178"/>
        <end position="196"/>
    </location>
</feature>
<keyword evidence="1" id="KW-0547">Nucleotide-binding</keyword>
<dbReference type="Pfam" id="PF02954">
    <property type="entry name" value="HTH_8"/>
    <property type="match status" value="1"/>
</dbReference>
<evidence type="ECO:0000256" key="7">
    <source>
        <dbReference type="SAM" id="Phobius"/>
    </source>
</evidence>
<dbReference type="Gene3D" id="3.30.450.20">
    <property type="entry name" value="PAS domain"/>
    <property type="match status" value="1"/>
</dbReference>
<evidence type="ECO:0000256" key="2">
    <source>
        <dbReference type="ARBA" id="ARBA00022840"/>
    </source>
</evidence>
<dbReference type="PANTHER" id="PTHR32071">
    <property type="entry name" value="TRANSCRIPTIONAL REGULATORY PROTEIN"/>
    <property type="match status" value="1"/>
</dbReference>